<protein>
    <recommendedName>
        <fullName evidence="3">Polyprotein protein</fullName>
    </recommendedName>
</protein>
<sequence>MREHRELIDGHMFSWDTLTVRVEACEQSRGITNAVTVLKENIVGLGNDVEELKSIDLSMLLDTVKMLEIPREDVPASSEIPLTTLTVDVDREDATVESEAEIDEEELGVRDAAMYDDLEDLEGSMVQTAVEP</sequence>
<accession>A0AAF0UHX8</accession>
<evidence type="ECO:0000313" key="2">
    <source>
        <dbReference type="Proteomes" id="UP001234989"/>
    </source>
</evidence>
<dbReference type="Proteomes" id="UP001234989">
    <property type="component" value="Chromosome 9"/>
</dbReference>
<gene>
    <name evidence="1" type="ORF">MTR67_039435</name>
</gene>
<dbReference type="AlphaFoldDB" id="A0AAF0UHX8"/>
<keyword evidence="2" id="KW-1185">Reference proteome</keyword>
<reference evidence="1" key="1">
    <citation type="submission" date="2023-08" db="EMBL/GenBank/DDBJ databases">
        <title>A de novo genome assembly of Solanum verrucosum Schlechtendal, a Mexican diploid species geographically isolated from the other diploid A-genome species in potato relatives.</title>
        <authorList>
            <person name="Hosaka K."/>
        </authorList>
    </citation>
    <scope>NUCLEOTIDE SEQUENCE</scope>
    <source>
        <tissue evidence="1">Young leaves</tissue>
    </source>
</reference>
<dbReference type="EMBL" id="CP133620">
    <property type="protein sequence ID" value="WMV46050.1"/>
    <property type="molecule type" value="Genomic_DNA"/>
</dbReference>
<proteinExistence type="predicted"/>
<evidence type="ECO:0008006" key="3">
    <source>
        <dbReference type="Google" id="ProtNLM"/>
    </source>
</evidence>
<evidence type="ECO:0000313" key="1">
    <source>
        <dbReference type="EMBL" id="WMV46050.1"/>
    </source>
</evidence>
<organism evidence="1 2">
    <name type="scientific">Solanum verrucosum</name>
    <dbReference type="NCBI Taxonomy" id="315347"/>
    <lineage>
        <taxon>Eukaryota</taxon>
        <taxon>Viridiplantae</taxon>
        <taxon>Streptophyta</taxon>
        <taxon>Embryophyta</taxon>
        <taxon>Tracheophyta</taxon>
        <taxon>Spermatophyta</taxon>
        <taxon>Magnoliopsida</taxon>
        <taxon>eudicotyledons</taxon>
        <taxon>Gunneridae</taxon>
        <taxon>Pentapetalae</taxon>
        <taxon>asterids</taxon>
        <taxon>lamiids</taxon>
        <taxon>Solanales</taxon>
        <taxon>Solanaceae</taxon>
        <taxon>Solanoideae</taxon>
        <taxon>Solaneae</taxon>
        <taxon>Solanum</taxon>
    </lineage>
</organism>
<name>A0AAF0UHX8_SOLVR</name>